<keyword evidence="3" id="KW-1185">Reference proteome</keyword>
<dbReference type="InterPro" id="IPR006083">
    <property type="entry name" value="PRK/URK"/>
</dbReference>
<dbReference type="Proteomes" id="UP001528912">
    <property type="component" value="Unassembled WGS sequence"/>
</dbReference>
<proteinExistence type="predicted"/>
<dbReference type="Gene3D" id="3.40.50.300">
    <property type="entry name" value="P-loop containing nucleotide triphosphate hydrolases"/>
    <property type="match status" value="1"/>
</dbReference>
<evidence type="ECO:0000313" key="3">
    <source>
        <dbReference type="Proteomes" id="UP001528912"/>
    </source>
</evidence>
<organism evidence="2 3">
    <name type="scientific">Luteipulveratus flavus</name>
    <dbReference type="NCBI Taxonomy" id="3031728"/>
    <lineage>
        <taxon>Bacteria</taxon>
        <taxon>Bacillati</taxon>
        <taxon>Actinomycetota</taxon>
        <taxon>Actinomycetes</taxon>
        <taxon>Micrococcales</taxon>
        <taxon>Dermacoccaceae</taxon>
        <taxon>Luteipulveratus</taxon>
    </lineage>
</organism>
<dbReference type="PANTHER" id="PTHR10285">
    <property type="entry name" value="URIDINE KINASE"/>
    <property type="match status" value="1"/>
</dbReference>
<evidence type="ECO:0000259" key="1">
    <source>
        <dbReference type="Pfam" id="PF00485"/>
    </source>
</evidence>
<evidence type="ECO:0000313" key="2">
    <source>
        <dbReference type="EMBL" id="MDF8264796.1"/>
    </source>
</evidence>
<accession>A0ABT6C780</accession>
<feature type="domain" description="Phosphoribulokinase/uridine kinase" evidence="1">
    <location>
        <begin position="25"/>
        <end position="194"/>
    </location>
</feature>
<sequence length="212" mass="22800">MREVTAADAVRDVLLRLRHSTHLLLGIAGPPASGKSTLAAEVADAASRSGISAVVVPMDGFHLAQSVLDARGLAGVKGAADTFDAAGFVALLRRIRAADSTVWAPAFDRALENAVAGSIEVPPDVRLVVTEGNYLLDDTPPWRDIAPLLEETWYVRLDDDVRRARLVARHEAYGRTHDEAVSRAYGTDEHNAVRIAASVHRADRVVLAPERS</sequence>
<dbReference type="SUPFAM" id="SSF52540">
    <property type="entry name" value="P-loop containing nucleoside triphosphate hydrolases"/>
    <property type="match status" value="1"/>
</dbReference>
<dbReference type="EMBL" id="JAROAV010000028">
    <property type="protein sequence ID" value="MDF8264796.1"/>
    <property type="molecule type" value="Genomic_DNA"/>
</dbReference>
<dbReference type="InterPro" id="IPR027417">
    <property type="entry name" value="P-loop_NTPase"/>
</dbReference>
<dbReference type="RefSeq" id="WP_277192183.1">
    <property type="nucleotide sequence ID" value="NZ_JAROAV010000028.1"/>
</dbReference>
<protein>
    <submittedName>
        <fullName evidence="2">Nucleoside/nucleotide kinase family protein</fullName>
    </submittedName>
</protein>
<keyword evidence="2" id="KW-0418">Kinase</keyword>
<dbReference type="Pfam" id="PF00485">
    <property type="entry name" value="PRK"/>
    <property type="match status" value="1"/>
</dbReference>
<gene>
    <name evidence="2" type="ORF">P4R38_11120</name>
</gene>
<reference evidence="2 3" key="1">
    <citation type="submission" date="2023-03" db="EMBL/GenBank/DDBJ databases">
        <title>YIM 133296 draft genome.</title>
        <authorList>
            <person name="Xiong L."/>
        </authorList>
    </citation>
    <scope>NUCLEOTIDE SEQUENCE [LARGE SCALE GENOMIC DNA]</scope>
    <source>
        <strain evidence="2 3">YIM 133296</strain>
    </source>
</reference>
<dbReference type="GO" id="GO:0016301">
    <property type="term" value="F:kinase activity"/>
    <property type="evidence" value="ECO:0007669"/>
    <property type="project" value="UniProtKB-KW"/>
</dbReference>
<name>A0ABT6C780_9MICO</name>
<dbReference type="NCBIfam" id="NF006743">
    <property type="entry name" value="PRK09270.1-2"/>
    <property type="match status" value="1"/>
</dbReference>
<keyword evidence="2" id="KW-0808">Transferase</keyword>
<comment type="caution">
    <text evidence="2">The sequence shown here is derived from an EMBL/GenBank/DDBJ whole genome shotgun (WGS) entry which is preliminary data.</text>
</comment>